<dbReference type="EnsemblMetazoa" id="XM_028663070.1">
    <property type="protein sequence ID" value="XP_028518871.1"/>
    <property type="gene ID" value="LOC114576423"/>
</dbReference>
<dbReference type="InterPro" id="IPR000421">
    <property type="entry name" value="FA58C"/>
</dbReference>
<dbReference type="SMART" id="SM00231">
    <property type="entry name" value="FA58C"/>
    <property type="match status" value="1"/>
</dbReference>
<dbReference type="Gene3D" id="2.60.120.260">
    <property type="entry name" value="Galactose-binding domain-like"/>
    <property type="match status" value="1"/>
</dbReference>
<dbReference type="RefSeq" id="XP_028518871.1">
    <property type="nucleotide sequence ID" value="XM_028663070.1"/>
</dbReference>
<dbReference type="OrthoDB" id="5985199at2759"/>
<dbReference type="Proteomes" id="UP000887567">
    <property type="component" value="Unplaced"/>
</dbReference>
<evidence type="ECO:0000256" key="1">
    <source>
        <dbReference type="ARBA" id="ARBA00023157"/>
    </source>
</evidence>
<dbReference type="PROSITE" id="PS50022">
    <property type="entry name" value="FA58C_3"/>
    <property type="match status" value="1"/>
</dbReference>
<dbReference type="Pfam" id="PF00754">
    <property type="entry name" value="F5_F8_type_C"/>
    <property type="match status" value="1"/>
</dbReference>
<evidence type="ECO:0000313" key="4">
    <source>
        <dbReference type="Proteomes" id="UP000887567"/>
    </source>
</evidence>
<dbReference type="SUPFAM" id="SSF49785">
    <property type="entry name" value="Galactose-binding domain-like"/>
    <property type="match status" value="1"/>
</dbReference>
<dbReference type="PROSITE" id="PS01285">
    <property type="entry name" value="FA58C_1"/>
    <property type="match status" value="1"/>
</dbReference>
<reference evidence="3" key="1">
    <citation type="submission" date="2022-11" db="UniProtKB">
        <authorList>
            <consortium name="EnsemblMetazoa"/>
        </authorList>
    </citation>
    <scope>IDENTIFICATION</scope>
</reference>
<dbReference type="OMA" id="NICIRAE"/>
<sequence length="157" mass="17588">MVNLLFVINFLQQLGMESKAIRDSQITASSTHSSGKYLSYYGRLNTILGDGGWIPKSNTVGQWIQVDLLQLTRITAIATQGCAKCDEWVITYSLQYSDDGTSFSDYEGGKTLPGNSDRSTVVKNNLDPPITARYIRLLPKKYKSFMTIRLELYGCQL</sequence>
<evidence type="ECO:0000313" key="3">
    <source>
        <dbReference type="EnsemblMetazoa" id="XP_028518871.1"/>
    </source>
</evidence>
<dbReference type="CDD" id="cd00057">
    <property type="entry name" value="FA58C"/>
    <property type="match status" value="1"/>
</dbReference>
<dbReference type="PANTHER" id="PTHR24543">
    <property type="entry name" value="MULTICOPPER OXIDASE-RELATED"/>
    <property type="match status" value="1"/>
</dbReference>
<dbReference type="PANTHER" id="PTHR24543:SF291">
    <property type="entry name" value="SMOKE ALARM, ISOFORM D"/>
    <property type="match status" value="1"/>
</dbReference>
<dbReference type="InterPro" id="IPR008979">
    <property type="entry name" value="Galactose-bd-like_sf"/>
</dbReference>
<accession>A0A913YXQ6</accession>
<dbReference type="FunFam" id="2.60.120.260:FF:000002">
    <property type="entry name" value="Coagulation factor VIII"/>
    <property type="match status" value="1"/>
</dbReference>
<evidence type="ECO:0000259" key="2">
    <source>
        <dbReference type="PROSITE" id="PS50022"/>
    </source>
</evidence>
<proteinExistence type="predicted"/>
<keyword evidence="1" id="KW-1015">Disulfide bond</keyword>
<feature type="domain" description="F5/8 type C" evidence="2">
    <location>
        <begin position="9"/>
        <end position="155"/>
    </location>
</feature>
<keyword evidence="4" id="KW-1185">Reference proteome</keyword>
<protein>
    <recommendedName>
        <fullName evidence="2">F5/8 type C domain-containing protein</fullName>
    </recommendedName>
</protein>
<organism evidence="3 4">
    <name type="scientific">Exaiptasia diaphana</name>
    <name type="common">Tropical sea anemone</name>
    <name type="synonym">Aiptasia pulchella</name>
    <dbReference type="NCBI Taxonomy" id="2652724"/>
    <lineage>
        <taxon>Eukaryota</taxon>
        <taxon>Metazoa</taxon>
        <taxon>Cnidaria</taxon>
        <taxon>Anthozoa</taxon>
        <taxon>Hexacorallia</taxon>
        <taxon>Actiniaria</taxon>
        <taxon>Aiptasiidae</taxon>
        <taxon>Exaiptasia</taxon>
    </lineage>
</organism>
<name>A0A913YXQ6_EXADI</name>
<dbReference type="GeneID" id="114576423"/>
<dbReference type="AlphaFoldDB" id="A0A913YXQ6"/>
<dbReference type="KEGG" id="epa:114576423"/>